<comment type="caution">
    <text evidence="2">The sequence shown here is derived from an EMBL/GenBank/DDBJ whole genome shotgun (WGS) entry which is preliminary data.</text>
</comment>
<gene>
    <name evidence="2" type="ORF">BCM02_10842</name>
</gene>
<evidence type="ECO:0000256" key="1">
    <source>
        <dbReference type="SAM" id="SignalP"/>
    </source>
</evidence>
<dbReference type="EMBL" id="VNHS01000008">
    <property type="protein sequence ID" value="TYP72388.1"/>
    <property type="molecule type" value="Genomic_DNA"/>
</dbReference>
<feature type="chain" id="PRO_5038613804" description="Lipoprotein" evidence="1">
    <location>
        <begin position="21"/>
        <end position="158"/>
    </location>
</feature>
<accession>A0A5S5C190</accession>
<name>A0A5S5C190_9BACL</name>
<protein>
    <recommendedName>
        <fullName evidence="4">Lipoprotein</fullName>
    </recommendedName>
</protein>
<dbReference type="AlphaFoldDB" id="A0A5S5C190"/>
<reference evidence="2 3" key="1">
    <citation type="submission" date="2019-07" db="EMBL/GenBank/DDBJ databases">
        <title>Genomic Encyclopedia of Type Strains, Phase III (KMG-III): the genomes of soil and plant-associated and newly described type strains.</title>
        <authorList>
            <person name="Whitman W."/>
        </authorList>
    </citation>
    <scope>NUCLEOTIDE SEQUENCE [LARGE SCALE GENOMIC DNA]</scope>
    <source>
        <strain evidence="2 3">BL24</strain>
    </source>
</reference>
<keyword evidence="3" id="KW-1185">Reference proteome</keyword>
<evidence type="ECO:0000313" key="2">
    <source>
        <dbReference type="EMBL" id="TYP72388.1"/>
    </source>
</evidence>
<organism evidence="2 3">
    <name type="scientific">Paenibacillus methanolicus</name>
    <dbReference type="NCBI Taxonomy" id="582686"/>
    <lineage>
        <taxon>Bacteria</taxon>
        <taxon>Bacillati</taxon>
        <taxon>Bacillota</taxon>
        <taxon>Bacilli</taxon>
        <taxon>Bacillales</taxon>
        <taxon>Paenibacillaceae</taxon>
        <taxon>Paenibacillus</taxon>
    </lineage>
</organism>
<sequence length="158" mass="16911">MKIKGACMLMLLGASLIGCGDGVPAHPDSPSQDAIAAAANLAGTNASAINKLELGKPDREHPSRYPVVADTTDAGKVQRFMAWMGAVAWENAEVSMSRPPDMKIVGTNMDAGVRETFALWLSPDGRTYEIVVEGRGLYGRMSKRDSGSLREWIESSLS</sequence>
<proteinExistence type="predicted"/>
<dbReference type="Proteomes" id="UP000323257">
    <property type="component" value="Unassembled WGS sequence"/>
</dbReference>
<feature type="signal peptide" evidence="1">
    <location>
        <begin position="1"/>
        <end position="20"/>
    </location>
</feature>
<keyword evidence="1" id="KW-0732">Signal</keyword>
<evidence type="ECO:0000313" key="3">
    <source>
        <dbReference type="Proteomes" id="UP000323257"/>
    </source>
</evidence>
<dbReference type="PROSITE" id="PS51257">
    <property type="entry name" value="PROKAR_LIPOPROTEIN"/>
    <property type="match status" value="1"/>
</dbReference>
<evidence type="ECO:0008006" key="4">
    <source>
        <dbReference type="Google" id="ProtNLM"/>
    </source>
</evidence>